<sequence>MATSGSSSSPSSPSSPKRQRVAPPPPRRTDMLMALPPDILDDRILALLPFDKLVRTSCLSRAWRRRWESVRNLEIELPRAYSGGGRALWRCARPVRFFSARVARRDVFRAARWLRALARKGVQDLSLEFSLAGKQRPLPGPALFSCAALVQLDLEQCDMPAAPPGFLGFPNLERLDLVYVTLPFAGAGTQLEHLIVAAEKLAVLKLSLVITTTGGGVDTWAIRAPKLRKLYITMEMGDDNGCRIPMPLPMLEEVTMSFDCLFGTQDFLDAFQNISTVNKLFFKSDKFNINMLEGITCKFENLREGGLIIDFGQRSSVLSLVSLLKFAPHIEHLYIRTDHSILDPVSSEDEMDEDSLNSEDEFDEDSLNSQDEIDEDSLNSEISSDLLASLKYVTLINMKYNSNQMCFMKLLLSKARSLQTFDVTFVYSYESNGRYGNACRELTECQKASPQVVLTAKRVAAEAPPPPPPPATTGTRTDMLMALPSDILNDRILVLLPFDKLVRTSCLSRAWRRRWESVANLRIEFPASVSSSRALWRCAAPIRGFRARVATRNVYRAARWLRAMARKGVQDLSLKFSFDDLPRLPGPALFSCAELVSLRLEKCDMPAAPPGFPGFPNLERLYLVGVTLPYARAGTQLEYLILASENLAVLELSNLGTMDGAVVVDPWAIRAPNLRELSVTMPMGVDFGCRITEALPKLEDAYISFDCVFGTQEFLDAFQNISTVNKLCFMFSINMLEGITCKFENLREASLNIDFGQLSSVLSIDSLLKFAPHIEHLEIQTLDTELDKEKIDEDSLNSEISSDLFASLKHVSLTGAKHRENQMCFMKFLLSKAGSLETFAVTFMFDDDGKSEWFENKCRELIECQKASPQLLLTAKVTQDGSCQGAILDQLTGHLKVQILMYESKGFVQMICARLAPMEDELMSLPTDVLDIILARIPFDLLSVRYLDIRLGWGCRGAPSARDLWRCAAPVVGFRACVHARHFHHLPTWFPALASKGVRELAIECDGVRRGHPDTPPYWVIDQGLFSCAALAVLHLEDCDMPLAPPGFRGFPSLVSLTLRGVTLPAEGGGARVEHLVAAAPLLAELRLDDVDVEELEDPTPPLYMWAVRAPRLRVLKMATRLDIGCRIPEEPPLLEEAYIDIGNSLMSFHEIFRGIITVRKLWFNIHEFNEYPLEGISCKFDNLREVHVTTNFGQQPSTMSLFSLLRCAPYIEDLSIEAEDISFSHRDDPYEIEEDDFISSGINENSFSSLKYVSLSGITYSSNQLRFMKFLLSKTESLQSFAVTFLYSKSNKEYVKACRVLRAFRRASASPQARFEVRLWDKPTPRPSFFSCLPP</sequence>
<keyword evidence="5" id="KW-1185">Reference proteome</keyword>
<dbReference type="InterPro" id="IPR055411">
    <property type="entry name" value="LRR_FXL15/At3g58940/PEG3-like"/>
</dbReference>
<feature type="region of interest" description="Disordered" evidence="1">
    <location>
        <begin position="346"/>
        <end position="377"/>
    </location>
</feature>
<name>A0A0D3GY65_9ORYZ</name>
<dbReference type="Pfam" id="PF00646">
    <property type="entry name" value="F-box"/>
    <property type="match status" value="1"/>
</dbReference>
<accession>A0A0D3GY65</accession>
<evidence type="ECO:0000256" key="1">
    <source>
        <dbReference type="SAM" id="MobiDB-lite"/>
    </source>
</evidence>
<feature type="region of interest" description="Disordered" evidence="1">
    <location>
        <begin position="1"/>
        <end position="29"/>
    </location>
</feature>
<evidence type="ECO:0000259" key="3">
    <source>
        <dbReference type="Pfam" id="PF24758"/>
    </source>
</evidence>
<evidence type="ECO:0000313" key="4">
    <source>
        <dbReference type="EnsemblPlants" id="OBART08G08270.1"/>
    </source>
</evidence>
<dbReference type="Gramene" id="OBART08G08270.1">
    <property type="protein sequence ID" value="OBART08G08270.1"/>
    <property type="gene ID" value="OBART08G08270"/>
</dbReference>
<dbReference type="SUPFAM" id="SSF81383">
    <property type="entry name" value="F-box domain"/>
    <property type="match status" value="2"/>
</dbReference>
<feature type="domain" description="F-box/LRR-repeat protein 15/At3g58940/PEG3-like LRR" evidence="3">
    <location>
        <begin position="558"/>
        <end position="705"/>
    </location>
</feature>
<organism evidence="4">
    <name type="scientific">Oryza barthii</name>
    <dbReference type="NCBI Taxonomy" id="65489"/>
    <lineage>
        <taxon>Eukaryota</taxon>
        <taxon>Viridiplantae</taxon>
        <taxon>Streptophyta</taxon>
        <taxon>Embryophyta</taxon>
        <taxon>Tracheophyta</taxon>
        <taxon>Spermatophyta</taxon>
        <taxon>Magnoliopsida</taxon>
        <taxon>Liliopsida</taxon>
        <taxon>Poales</taxon>
        <taxon>Poaceae</taxon>
        <taxon>BOP clade</taxon>
        <taxon>Oryzoideae</taxon>
        <taxon>Oryzeae</taxon>
        <taxon>Oryzinae</taxon>
        <taxon>Oryza</taxon>
    </lineage>
</organism>
<protein>
    <recommendedName>
        <fullName evidence="6">F-box domain-containing protein</fullName>
    </recommendedName>
</protein>
<dbReference type="PANTHER" id="PTHR31900:SF32">
    <property type="entry name" value="F-BOX_RNI_FBD-LIKE DOMAIN PROTEIN"/>
    <property type="match status" value="1"/>
</dbReference>
<feature type="domain" description="F-box/LRR-repeat protein 15/At3g58940/PEG3-like LRR" evidence="3">
    <location>
        <begin position="111"/>
        <end position="335"/>
    </location>
</feature>
<dbReference type="InterPro" id="IPR032675">
    <property type="entry name" value="LRR_dom_sf"/>
</dbReference>
<dbReference type="Proteomes" id="UP000026960">
    <property type="component" value="Chromosome 8"/>
</dbReference>
<reference evidence="4" key="2">
    <citation type="submission" date="2015-03" db="UniProtKB">
        <authorList>
            <consortium name="EnsemblPlants"/>
        </authorList>
    </citation>
    <scope>IDENTIFICATION</scope>
</reference>
<dbReference type="InterPro" id="IPR050232">
    <property type="entry name" value="FBL13/AtMIF1-like"/>
</dbReference>
<dbReference type="HOGENOM" id="CLU_258730_0_0_1"/>
<feature type="domain" description="F-box" evidence="2">
    <location>
        <begin position="43"/>
        <end position="72"/>
    </location>
</feature>
<feature type="domain" description="F-box/LRR-repeat protein 15/At3g58940/PEG3-like LRR" evidence="3">
    <location>
        <begin position="987"/>
        <end position="1089"/>
    </location>
</feature>
<dbReference type="InterPro" id="IPR001810">
    <property type="entry name" value="F-box_dom"/>
</dbReference>
<dbReference type="PaxDb" id="65489-OBART08G08270.1"/>
<dbReference type="Pfam" id="PF24758">
    <property type="entry name" value="LRR_At5g56370"/>
    <property type="match status" value="3"/>
</dbReference>
<dbReference type="PANTHER" id="PTHR31900">
    <property type="entry name" value="F-BOX/RNI SUPERFAMILY PROTEIN-RELATED"/>
    <property type="match status" value="1"/>
</dbReference>
<evidence type="ECO:0008006" key="6">
    <source>
        <dbReference type="Google" id="ProtNLM"/>
    </source>
</evidence>
<dbReference type="STRING" id="65489.A0A0D3GY65"/>
<evidence type="ECO:0000259" key="2">
    <source>
        <dbReference type="Pfam" id="PF00646"/>
    </source>
</evidence>
<dbReference type="SUPFAM" id="SSF52047">
    <property type="entry name" value="RNI-like"/>
    <property type="match status" value="3"/>
</dbReference>
<dbReference type="Gene3D" id="3.80.10.10">
    <property type="entry name" value="Ribonuclease Inhibitor"/>
    <property type="match status" value="2"/>
</dbReference>
<dbReference type="InterPro" id="IPR036047">
    <property type="entry name" value="F-box-like_dom_sf"/>
</dbReference>
<evidence type="ECO:0000313" key="5">
    <source>
        <dbReference type="Proteomes" id="UP000026960"/>
    </source>
</evidence>
<feature type="compositionally biased region" description="Low complexity" evidence="1">
    <location>
        <begin position="1"/>
        <end position="16"/>
    </location>
</feature>
<dbReference type="eggNOG" id="ENOG502R3YX">
    <property type="taxonomic scope" value="Eukaryota"/>
</dbReference>
<proteinExistence type="predicted"/>
<reference evidence="4" key="1">
    <citation type="journal article" date="2009" name="Rice">
        <title>De Novo Next Generation Sequencing of Plant Genomes.</title>
        <authorList>
            <person name="Rounsley S."/>
            <person name="Marri P.R."/>
            <person name="Yu Y."/>
            <person name="He R."/>
            <person name="Sisneros N."/>
            <person name="Goicoechea J.L."/>
            <person name="Lee S.J."/>
            <person name="Angelova A."/>
            <person name="Kudrna D."/>
            <person name="Luo M."/>
            <person name="Affourtit J."/>
            <person name="Desany B."/>
            <person name="Knight J."/>
            <person name="Niazi F."/>
            <person name="Egholm M."/>
            <person name="Wing R.A."/>
        </authorList>
    </citation>
    <scope>NUCLEOTIDE SEQUENCE [LARGE SCALE GENOMIC DNA]</scope>
    <source>
        <strain evidence="4">cv. IRGC 105608</strain>
    </source>
</reference>
<dbReference type="EnsemblPlants" id="OBART08G08270.1">
    <property type="protein sequence ID" value="OBART08G08270.1"/>
    <property type="gene ID" value="OBART08G08270"/>
</dbReference>